<protein>
    <submittedName>
        <fullName evidence="2">GNAT family N-acetyltransferase</fullName>
    </submittedName>
</protein>
<gene>
    <name evidence="2" type="ORF">I858_005380</name>
</gene>
<name>A0A1B1RZV9_9BACL</name>
<keyword evidence="3" id="KW-1185">Reference proteome</keyword>
<dbReference type="GO" id="GO:0016747">
    <property type="term" value="F:acyltransferase activity, transferring groups other than amino-acyl groups"/>
    <property type="evidence" value="ECO:0007669"/>
    <property type="project" value="InterPro"/>
</dbReference>
<proteinExistence type="predicted"/>
<dbReference type="Gene3D" id="3.40.630.30">
    <property type="match status" value="1"/>
</dbReference>
<dbReference type="EMBL" id="CP016540">
    <property type="protein sequence ID" value="ANU26454.1"/>
    <property type="molecule type" value="Genomic_DNA"/>
</dbReference>
<dbReference type="AlphaFoldDB" id="A0A1B1RZV9"/>
<dbReference type="InterPro" id="IPR050276">
    <property type="entry name" value="MshD_Acetyltransferase"/>
</dbReference>
<dbReference type="OrthoDB" id="794462at2"/>
<dbReference type="PROSITE" id="PS51186">
    <property type="entry name" value="GNAT"/>
    <property type="match status" value="1"/>
</dbReference>
<dbReference type="SUPFAM" id="SSF55729">
    <property type="entry name" value="Acyl-CoA N-acyltransferases (Nat)"/>
    <property type="match status" value="1"/>
</dbReference>
<dbReference type="PANTHER" id="PTHR43617">
    <property type="entry name" value="L-AMINO ACID N-ACETYLTRANSFERASE"/>
    <property type="match status" value="1"/>
</dbReference>
<dbReference type="STRING" id="1302659.I858_005380"/>
<accession>A0A1B1RZV9</accession>
<evidence type="ECO:0000259" key="1">
    <source>
        <dbReference type="PROSITE" id="PS51186"/>
    </source>
</evidence>
<evidence type="ECO:0000313" key="2">
    <source>
        <dbReference type="EMBL" id="ANU26454.1"/>
    </source>
</evidence>
<dbReference type="Pfam" id="PF00583">
    <property type="entry name" value="Acetyltransf_1"/>
    <property type="match status" value="1"/>
</dbReference>
<feature type="domain" description="N-acetyltransferase" evidence="1">
    <location>
        <begin position="1"/>
        <end position="156"/>
    </location>
</feature>
<organism evidence="2 3">
    <name type="scientific">Planococcus versutus</name>
    <dbReference type="NCBI Taxonomy" id="1302659"/>
    <lineage>
        <taxon>Bacteria</taxon>
        <taxon>Bacillati</taxon>
        <taxon>Bacillota</taxon>
        <taxon>Bacilli</taxon>
        <taxon>Bacillales</taxon>
        <taxon>Caryophanaceae</taxon>
        <taxon>Planococcus</taxon>
    </lineage>
</organism>
<reference evidence="2" key="1">
    <citation type="submission" date="2016-10" db="EMBL/GenBank/DDBJ databases">
        <authorList>
            <person name="See-Too W.S."/>
        </authorList>
    </citation>
    <scope>NUCLEOTIDE SEQUENCE</scope>
    <source>
        <strain evidence="2">L10.15</strain>
    </source>
</reference>
<dbReference type="RefSeq" id="WP_049695224.1">
    <property type="nucleotide sequence ID" value="NZ_CP016540.2"/>
</dbReference>
<dbReference type="KEGG" id="pll:I858_005380"/>
<dbReference type="InterPro" id="IPR016181">
    <property type="entry name" value="Acyl_CoA_acyltransferase"/>
</dbReference>
<evidence type="ECO:0000313" key="3">
    <source>
        <dbReference type="Proteomes" id="UP000053354"/>
    </source>
</evidence>
<dbReference type="InterPro" id="IPR000182">
    <property type="entry name" value="GNAT_dom"/>
</dbReference>
<dbReference type="Proteomes" id="UP000053354">
    <property type="component" value="Chromosome"/>
</dbReference>
<dbReference type="CDD" id="cd04301">
    <property type="entry name" value="NAT_SF"/>
    <property type="match status" value="1"/>
</dbReference>
<sequence length="163" mass="18581">MIRTGTSADIPSVQEIAKVSWNDTYAGIIPLTIQESFLDKSYSIPMMEMRLKKTIILLAEHEGRPVGFANFTKVDEDGDAELIAIYMKPEFQRSGYGKQLLSQGLSYLPNGNQLFVYVESENRKGRNFYEANGFELLEEFEELFEGHPLQTAKYVYTFKTTAI</sequence>